<dbReference type="EMBL" id="AOIA01000128">
    <property type="protein sequence ID" value="ELY55651.1"/>
    <property type="molecule type" value="Genomic_DNA"/>
</dbReference>
<gene>
    <name evidence="1" type="ORF">C492_15291</name>
</gene>
<protein>
    <submittedName>
        <fullName evidence="1">Uncharacterized protein</fullName>
    </submittedName>
</protein>
<evidence type="ECO:0000313" key="1">
    <source>
        <dbReference type="EMBL" id="ELY55651.1"/>
    </source>
</evidence>
<dbReference type="AlphaFoldDB" id="L9X2G5"/>
<sequence length="71" mass="7867">MSNSIALEWTPADAPRQRLVFTAKDTNEWVRLVMEDQDGTWQVTSQEVVTDVDLEQYGAGNGSPVTGYHGP</sequence>
<name>L9X2G5_9EURY</name>
<comment type="caution">
    <text evidence="1">The sequence shown here is derived from an EMBL/GenBank/DDBJ whole genome shotgun (WGS) entry which is preliminary data.</text>
</comment>
<keyword evidence="2" id="KW-1185">Reference proteome</keyword>
<reference evidence="1 2" key="1">
    <citation type="journal article" date="2014" name="PLoS Genet.">
        <title>Phylogenetically driven sequencing of extremely halophilic archaea reveals strategies for static and dynamic osmo-response.</title>
        <authorList>
            <person name="Becker E.A."/>
            <person name="Seitzer P.M."/>
            <person name="Tritt A."/>
            <person name="Larsen D."/>
            <person name="Krusor M."/>
            <person name="Yao A.I."/>
            <person name="Wu D."/>
            <person name="Madern D."/>
            <person name="Eisen J.A."/>
            <person name="Darling A.E."/>
            <person name="Facciotti M.T."/>
        </authorList>
    </citation>
    <scope>NUCLEOTIDE SEQUENCE [LARGE SCALE GENOMIC DNA]</scope>
    <source>
        <strain evidence="1 2">DSM 18795</strain>
    </source>
</reference>
<evidence type="ECO:0000313" key="2">
    <source>
        <dbReference type="Proteomes" id="UP000011531"/>
    </source>
</evidence>
<organism evidence="1 2">
    <name type="scientific">Natronococcus jeotgali DSM 18795</name>
    <dbReference type="NCBI Taxonomy" id="1227498"/>
    <lineage>
        <taxon>Archaea</taxon>
        <taxon>Methanobacteriati</taxon>
        <taxon>Methanobacteriota</taxon>
        <taxon>Stenosarchaea group</taxon>
        <taxon>Halobacteria</taxon>
        <taxon>Halobacteriales</taxon>
        <taxon>Natrialbaceae</taxon>
        <taxon>Natronococcus</taxon>
    </lineage>
</organism>
<dbReference type="Proteomes" id="UP000011531">
    <property type="component" value="Unassembled WGS sequence"/>
</dbReference>
<dbReference type="RefSeq" id="WP_008424962.1">
    <property type="nucleotide sequence ID" value="NZ_AOIA01000128.1"/>
</dbReference>
<accession>L9X2G5</accession>
<proteinExistence type="predicted"/>